<dbReference type="SUPFAM" id="SSF54403">
    <property type="entry name" value="Cystatin/monellin"/>
    <property type="match status" value="1"/>
</dbReference>
<dbReference type="InterPro" id="IPR046350">
    <property type="entry name" value="Cystatin_sf"/>
</dbReference>
<dbReference type="PANTHER" id="PTHR47033:SF1">
    <property type="entry name" value="CYSTATIN-M"/>
    <property type="match status" value="1"/>
</dbReference>
<feature type="chain" id="PRO_5018696632" evidence="7">
    <location>
        <begin position="27"/>
        <end position="143"/>
    </location>
</feature>
<reference evidence="9" key="1">
    <citation type="journal article" date="2014" name="Toxicon">
        <title>Testing the Toxicofera: comparative transcriptomics casts doubt on the single, early evolution of the reptile venom system.</title>
        <authorList>
            <person name="Hargreaves A.D."/>
            <person name="Swain M.T."/>
            <person name="Logan D.W."/>
            <person name="Mulley J.F."/>
        </authorList>
    </citation>
    <scope>NUCLEOTIDE SEQUENCE</scope>
    <source>
        <tissue evidence="9">Salivary gland</tissue>
    </source>
</reference>
<dbReference type="FunFam" id="3.10.450.10:FF:000004">
    <property type="entry name" value="Cystatin C"/>
    <property type="match status" value="1"/>
</dbReference>
<evidence type="ECO:0000256" key="1">
    <source>
        <dbReference type="ARBA" id="ARBA00004613"/>
    </source>
</evidence>
<organism evidence="9">
    <name type="scientific">Pantherophis guttatus</name>
    <name type="common">Corn snake</name>
    <name type="synonym">Elaphe guttata</name>
    <dbReference type="NCBI Taxonomy" id="94885"/>
    <lineage>
        <taxon>Eukaryota</taxon>
        <taxon>Metazoa</taxon>
        <taxon>Chordata</taxon>
        <taxon>Craniata</taxon>
        <taxon>Vertebrata</taxon>
        <taxon>Euteleostomi</taxon>
        <taxon>Lepidosauria</taxon>
        <taxon>Squamata</taxon>
        <taxon>Bifurcata</taxon>
        <taxon>Unidentata</taxon>
        <taxon>Episquamata</taxon>
        <taxon>Toxicofera</taxon>
        <taxon>Serpentes</taxon>
        <taxon>Colubroidea</taxon>
        <taxon>Colubridae</taxon>
        <taxon>Colubrinae</taxon>
        <taxon>Pantherophis</taxon>
    </lineage>
</organism>
<keyword evidence="3" id="KW-0964">Secreted</keyword>
<keyword evidence="5" id="KW-0789">Thiol protease inhibitor</keyword>
<keyword evidence="7" id="KW-0732">Signal</keyword>
<evidence type="ECO:0000256" key="6">
    <source>
        <dbReference type="ARBA" id="ARBA00023157"/>
    </source>
</evidence>
<proteinExistence type="evidence at transcript level"/>
<dbReference type="PROSITE" id="PS00287">
    <property type="entry name" value="CYSTATIN"/>
    <property type="match status" value="1"/>
</dbReference>
<dbReference type="CDD" id="cd00042">
    <property type="entry name" value="CY"/>
    <property type="match status" value="1"/>
</dbReference>
<dbReference type="Pfam" id="PF00031">
    <property type="entry name" value="Cystatin"/>
    <property type="match status" value="1"/>
</dbReference>
<dbReference type="InterPro" id="IPR000010">
    <property type="entry name" value="Cystatin_dom"/>
</dbReference>
<dbReference type="GO" id="GO:0004869">
    <property type="term" value="F:cysteine-type endopeptidase inhibitor activity"/>
    <property type="evidence" value="ECO:0007669"/>
    <property type="project" value="UniProtKB-KW"/>
</dbReference>
<evidence type="ECO:0000313" key="9">
    <source>
        <dbReference type="EMBL" id="JAC95033.1"/>
    </source>
</evidence>
<accession>A0A098LX05</accession>
<evidence type="ECO:0000259" key="8">
    <source>
        <dbReference type="SMART" id="SM00043"/>
    </source>
</evidence>
<feature type="domain" description="Cystatin" evidence="8">
    <location>
        <begin position="28"/>
        <end position="143"/>
    </location>
</feature>
<feature type="signal peptide" evidence="7">
    <location>
        <begin position="1"/>
        <end position="26"/>
    </location>
</feature>
<evidence type="ECO:0000256" key="5">
    <source>
        <dbReference type="ARBA" id="ARBA00022704"/>
    </source>
</evidence>
<dbReference type="PANTHER" id="PTHR47033">
    <property type="entry name" value="CYSTATIN-M"/>
    <property type="match status" value="1"/>
</dbReference>
<evidence type="ECO:0000256" key="3">
    <source>
        <dbReference type="ARBA" id="ARBA00022525"/>
    </source>
</evidence>
<name>A0A098LX05_PANGU</name>
<dbReference type="EMBL" id="GBIB01000019">
    <property type="protein sequence ID" value="JAC95033.1"/>
    <property type="molecule type" value="mRNA"/>
</dbReference>
<evidence type="ECO:0000256" key="7">
    <source>
        <dbReference type="SAM" id="SignalP"/>
    </source>
</evidence>
<dbReference type="Gene3D" id="3.10.450.10">
    <property type="match status" value="1"/>
</dbReference>
<comment type="subcellular location">
    <subcellularLocation>
        <location evidence="1">Secreted</location>
    </subcellularLocation>
</comment>
<evidence type="ECO:0000256" key="2">
    <source>
        <dbReference type="ARBA" id="ARBA00009403"/>
    </source>
</evidence>
<dbReference type="AlphaFoldDB" id="A0A098LX05"/>
<keyword evidence="6" id="KW-1015">Disulfide bond</keyword>
<dbReference type="InterPro" id="IPR018073">
    <property type="entry name" value="Prot_inh_cystat_CS"/>
</dbReference>
<dbReference type="SMART" id="SM00043">
    <property type="entry name" value="CY"/>
    <property type="match status" value="1"/>
</dbReference>
<evidence type="ECO:0000256" key="4">
    <source>
        <dbReference type="ARBA" id="ARBA00022690"/>
    </source>
</evidence>
<sequence>MVHSQLPIPAPLCLLCALLMLPSGMPATIPGGLSPKSVSDPEVQEAAAFAVEEYNALSANAHYFKGLRVVDAQSQVVAGAKYYLTMELGETNCEKTGSNRKTYKEIQNCQLSPRAQQENLTCHFEVWSRPWLEKTELTKMSCN</sequence>
<keyword evidence="4" id="KW-0646">Protease inhibitor</keyword>
<dbReference type="MEROPS" id="I25.012"/>
<protein>
    <submittedName>
        <fullName evidence="9">Cystatin E/M</fullName>
    </submittedName>
</protein>
<dbReference type="GO" id="GO:0070062">
    <property type="term" value="C:extracellular exosome"/>
    <property type="evidence" value="ECO:0007669"/>
    <property type="project" value="TreeGrafter"/>
</dbReference>
<comment type="similarity">
    <text evidence="2">Belongs to the cystatin family.</text>
</comment>